<dbReference type="InterPro" id="IPR027417">
    <property type="entry name" value="P-loop_NTPase"/>
</dbReference>
<dbReference type="CDD" id="cd18032">
    <property type="entry name" value="DEXHc_RE_I_III_res"/>
    <property type="match status" value="1"/>
</dbReference>
<dbReference type="Gene3D" id="3.30.870.10">
    <property type="entry name" value="Endonuclease Chain A"/>
    <property type="match status" value="1"/>
</dbReference>
<dbReference type="EMBL" id="BONF01000078">
    <property type="protein sequence ID" value="GIF86521.1"/>
    <property type="molecule type" value="Genomic_DNA"/>
</dbReference>
<dbReference type="GO" id="GO:0016887">
    <property type="term" value="F:ATP hydrolysis activity"/>
    <property type="evidence" value="ECO:0007669"/>
    <property type="project" value="TreeGrafter"/>
</dbReference>
<dbReference type="CDD" id="cd18799">
    <property type="entry name" value="SF2_C_EcoAI-like"/>
    <property type="match status" value="1"/>
</dbReference>
<dbReference type="InterPro" id="IPR001650">
    <property type="entry name" value="Helicase_C-like"/>
</dbReference>
<dbReference type="PANTHER" id="PTHR47962:SF7">
    <property type="entry name" value="MITOCHONDRIAL ATP-DEPENDENT HELICASE IRC3-RELATED"/>
    <property type="match status" value="1"/>
</dbReference>
<dbReference type="Proteomes" id="UP000601223">
    <property type="component" value="Unassembled WGS sequence"/>
</dbReference>
<dbReference type="SMART" id="SM00490">
    <property type="entry name" value="HELICc"/>
    <property type="match status" value="1"/>
</dbReference>
<dbReference type="AlphaFoldDB" id="A0A8J3JT28"/>
<dbReference type="Pfam" id="PF11907">
    <property type="entry name" value="DUF3427"/>
    <property type="match status" value="1"/>
</dbReference>
<dbReference type="PANTHER" id="PTHR47962">
    <property type="entry name" value="ATP-DEPENDENT HELICASE LHR-RELATED-RELATED"/>
    <property type="match status" value="1"/>
</dbReference>
<evidence type="ECO:0000259" key="2">
    <source>
        <dbReference type="PROSITE" id="PS51194"/>
    </source>
</evidence>
<gene>
    <name evidence="3" type="ORF">Cba03nite_78700</name>
</gene>
<keyword evidence="4" id="KW-1185">Reference proteome</keyword>
<dbReference type="InterPro" id="IPR052511">
    <property type="entry name" value="ATP-dep_Helicase"/>
</dbReference>
<dbReference type="SUPFAM" id="SSF56024">
    <property type="entry name" value="Phospholipase D/nuclease"/>
    <property type="match status" value="1"/>
</dbReference>
<dbReference type="SUPFAM" id="SSF52540">
    <property type="entry name" value="P-loop containing nucleoside triphosphate hydrolases"/>
    <property type="match status" value="1"/>
</dbReference>
<dbReference type="SMART" id="SM00487">
    <property type="entry name" value="DEXDc"/>
    <property type="match status" value="1"/>
</dbReference>
<dbReference type="PROSITE" id="PS51192">
    <property type="entry name" value="HELICASE_ATP_BIND_1"/>
    <property type="match status" value="1"/>
</dbReference>
<dbReference type="Pfam" id="PF04851">
    <property type="entry name" value="ResIII"/>
    <property type="match status" value="1"/>
</dbReference>
<dbReference type="InterPro" id="IPR025202">
    <property type="entry name" value="PLD-like_dom"/>
</dbReference>
<feature type="domain" description="Helicase C-terminal" evidence="2">
    <location>
        <begin position="582"/>
        <end position="735"/>
    </location>
</feature>
<protein>
    <submittedName>
        <fullName evidence="3">Helicase</fullName>
    </submittedName>
</protein>
<dbReference type="InterPro" id="IPR006935">
    <property type="entry name" value="Helicase/UvrB_N"/>
</dbReference>
<evidence type="ECO:0000313" key="4">
    <source>
        <dbReference type="Proteomes" id="UP000601223"/>
    </source>
</evidence>
<dbReference type="GO" id="GO:0004386">
    <property type="term" value="F:helicase activity"/>
    <property type="evidence" value="ECO:0007669"/>
    <property type="project" value="UniProtKB-KW"/>
</dbReference>
<evidence type="ECO:0000259" key="1">
    <source>
        <dbReference type="PROSITE" id="PS51192"/>
    </source>
</evidence>
<dbReference type="PROSITE" id="PS51194">
    <property type="entry name" value="HELICASE_CTER"/>
    <property type="match status" value="1"/>
</dbReference>
<dbReference type="CDD" id="cd09203">
    <property type="entry name" value="PLDc_N_DEXD_b1"/>
    <property type="match status" value="1"/>
</dbReference>
<dbReference type="Pfam" id="PF13091">
    <property type="entry name" value="PLDc_2"/>
    <property type="match status" value="1"/>
</dbReference>
<keyword evidence="3" id="KW-0378">Hydrolase</keyword>
<dbReference type="InterPro" id="IPR021835">
    <property type="entry name" value="DUF3427"/>
</dbReference>
<dbReference type="Gene3D" id="3.40.50.300">
    <property type="entry name" value="P-loop containing nucleotide triphosphate hydrolases"/>
    <property type="match status" value="2"/>
</dbReference>
<sequence>MEISHCEHSRDPPVDWSPHRLKISTPHFGRSGDLTDTPASNIHGYDLVVADFPILGLYDTLLTQRLNEQVNQWRAEGHLIHVDGIDEADAAHLLGRYIGEAAARALATVRGTDAQVELANQLLRGFDDPELVDAGPRKLLAVMAGEPGVKPPVRPSTALAEAALLTNAREDPHLAHELAAELASTNGVDLLCAFVKWSGLRILEQRMEELQQRGVPLRVITTTYMGATERRALDRLVNDFGAQVKISYEQNSTRLHAKAWLLRRDTGFDTAYVGSSNLSAAALLDGLEWNVRLSAVTTPRLLEKFRATFDSYWDRAEFELYDPAAHAERLDEALAVTTSSKRRLIDVPALVPHPYPHQREMLEDLDLERSAHDRHRNLLVAATGTGKTVTAAFDYRNLQQRLGKLPSLLFVAHRREILDQALHTYRQVLARPTFGELHVGDDRTREWRHVFASVQFLHRNIAELAPDHFDIVVIDEFHHAHAPTYRRILDHLRPQELLGLTATPERADGTWVQDEFFDRHISAELRLWDALHADLLCPFHYFGINDETDLTRLEWVRGAYDSDALDAAYTGNDDRARLIFNAVRDKVSDLNAVRGLGFCVSVQHARYMAKFFTGHGIVSRAVDGTTSADQRRAALDDLRDGRVTFLFAVDLFNEGLDIPDINTILMLRPTQSATVFLQQLGRGLRRTPEKDVLTVLDFVGQHRTEFRLENRFQALTGLFRGRLEEDVAKDFPRLPPGCQVVLDRIAKERLLSSLQEHLSVKVNVLVQELRTYAQPRLADYLEASGRDIVDVYRRDRYFTWLLRRSGILPGEGSELEHTVGRRLRAFLHVDDEARAAAYAQLATGPAAYADLSPVEQAFARMLVFSIWRDGGGFPDYDEALAQLRSEEFVRGELRQIVEYTAHRPRRVAKPLTEALSRVPLAVNARYSTDEILAALGWAELGRRAPAHMQGGVAWAPATQCDALLVTLRKNEKEFSPQTMYRDYALTPELFHWESQNSTSGTSSVGVRYQNHAQLGSHILLFTRESKSTEAGHPEPYVFHGTAHYVEHRGEKPMAVTWRLDEPMPEELFRRAAVAG</sequence>
<accession>A0A8J3JT28</accession>
<keyword evidence="3" id="KW-0347">Helicase</keyword>
<proteinExistence type="predicted"/>
<name>A0A8J3JT28_9ACTN</name>
<dbReference type="GO" id="GO:0005524">
    <property type="term" value="F:ATP binding"/>
    <property type="evidence" value="ECO:0007669"/>
    <property type="project" value="InterPro"/>
</dbReference>
<evidence type="ECO:0000313" key="3">
    <source>
        <dbReference type="EMBL" id="GIF86521.1"/>
    </source>
</evidence>
<dbReference type="InterPro" id="IPR014001">
    <property type="entry name" value="Helicase_ATP-bd"/>
</dbReference>
<feature type="domain" description="Helicase ATP-binding" evidence="1">
    <location>
        <begin position="368"/>
        <end position="522"/>
    </location>
</feature>
<dbReference type="GO" id="GO:0003677">
    <property type="term" value="F:DNA binding"/>
    <property type="evidence" value="ECO:0007669"/>
    <property type="project" value="InterPro"/>
</dbReference>
<keyword evidence="3" id="KW-0067">ATP-binding</keyword>
<comment type="caution">
    <text evidence="3">The sequence shown here is derived from an EMBL/GenBank/DDBJ whole genome shotgun (WGS) entry which is preliminary data.</text>
</comment>
<organism evidence="3 4">
    <name type="scientific">Catellatospora bangladeshensis</name>
    <dbReference type="NCBI Taxonomy" id="310355"/>
    <lineage>
        <taxon>Bacteria</taxon>
        <taxon>Bacillati</taxon>
        <taxon>Actinomycetota</taxon>
        <taxon>Actinomycetes</taxon>
        <taxon>Micromonosporales</taxon>
        <taxon>Micromonosporaceae</taxon>
        <taxon>Catellatospora</taxon>
    </lineage>
</organism>
<keyword evidence="3" id="KW-0547">Nucleotide-binding</keyword>
<dbReference type="Pfam" id="PF00271">
    <property type="entry name" value="Helicase_C"/>
    <property type="match status" value="1"/>
</dbReference>
<reference evidence="3 4" key="1">
    <citation type="submission" date="2021-01" db="EMBL/GenBank/DDBJ databases">
        <title>Whole genome shotgun sequence of Catellatospora bangladeshensis NBRC 107357.</title>
        <authorList>
            <person name="Komaki H."/>
            <person name="Tamura T."/>
        </authorList>
    </citation>
    <scope>NUCLEOTIDE SEQUENCE [LARGE SCALE GENOMIC DNA]</scope>
    <source>
        <strain evidence="3 4">NBRC 107357</strain>
    </source>
</reference>